<keyword evidence="2" id="KW-0328">Glycosyltransferase</keyword>
<organism evidence="8">
    <name type="scientific">Zea mays</name>
    <name type="common">Maize</name>
    <dbReference type="NCBI Taxonomy" id="4577"/>
    <lineage>
        <taxon>Eukaryota</taxon>
        <taxon>Viridiplantae</taxon>
        <taxon>Streptophyta</taxon>
        <taxon>Embryophyta</taxon>
        <taxon>Tracheophyta</taxon>
        <taxon>Spermatophyta</taxon>
        <taxon>Magnoliopsida</taxon>
        <taxon>Liliopsida</taxon>
        <taxon>Poales</taxon>
        <taxon>Poaceae</taxon>
        <taxon>PACMAD clade</taxon>
        <taxon>Panicoideae</taxon>
        <taxon>Andropogonodae</taxon>
        <taxon>Andropogoneae</taxon>
        <taxon>Tripsacinae</taxon>
        <taxon>Zea</taxon>
    </lineage>
</organism>
<evidence type="ECO:0000256" key="3">
    <source>
        <dbReference type="ARBA" id="ARBA00022679"/>
    </source>
</evidence>
<dbReference type="InterPro" id="IPR044845">
    <property type="entry name" value="HPAT/SRGT1-like"/>
</dbReference>
<dbReference type="GO" id="GO:0016757">
    <property type="term" value="F:glycosyltransferase activity"/>
    <property type="evidence" value="ECO:0007669"/>
    <property type="project" value="UniProtKB-KW"/>
</dbReference>
<evidence type="ECO:0000313" key="8">
    <source>
        <dbReference type="EMBL" id="AQL01619.1"/>
    </source>
</evidence>
<reference evidence="8" key="1">
    <citation type="submission" date="2015-12" db="EMBL/GenBank/DDBJ databases">
        <title>Update maize B73 reference genome by single molecule sequencing technologies.</title>
        <authorList>
            <consortium name="Maize Genome Sequencing Project"/>
            <person name="Ware D."/>
        </authorList>
    </citation>
    <scope>NUCLEOTIDE SEQUENCE</scope>
    <source>
        <tissue evidence="8">Seedling</tissue>
    </source>
</reference>
<dbReference type="EMBL" id="CM000785">
    <property type="protein sequence ID" value="AQL01619.1"/>
    <property type="molecule type" value="Genomic_DNA"/>
</dbReference>
<keyword evidence="4" id="KW-0812">Transmembrane</keyword>
<proteinExistence type="predicted"/>
<feature type="domain" description="Hydroxyproline O-arabinosyltransferase-like" evidence="7">
    <location>
        <begin position="61"/>
        <end position="297"/>
    </location>
</feature>
<evidence type="ECO:0000256" key="1">
    <source>
        <dbReference type="ARBA" id="ARBA00004167"/>
    </source>
</evidence>
<protein>
    <recommendedName>
        <fullName evidence="7">Hydroxyproline O-arabinosyltransferase-like domain-containing protein</fullName>
    </recommendedName>
</protein>
<name>A0A1D6NTW2_MAIZE</name>
<dbReference type="Pfam" id="PF23452">
    <property type="entry name" value="HPAT"/>
    <property type="match status" value="1"/>
</dbReference>
<keyword evidence="6" id="KW-0472">Membrane</keyword>
<sequence length="322" mass="35856">MAAPCGRGGGTLTLVLVALSAAFLTYNVLISFHSSLQPLPSSFPTASRRFGAAGSARRRAFHTAVTASGSAYNTWQCRVMYHWFKEARRAPGGDEMGGFTRILHSGKPDEFVDEIPTFVADPLPDGDQGYIVLNRPWAFVQWLQKADIKEDYILMAEPDHIIVKPIPNLSRDGQAAAFPFFYIEPKKYENVLRKFFPEDKGPITKIDPIGNSPVIIEKESLGRIAPTWMNVSLAMKKDPDADKSFGWVLEMYAYAVASALHGVGNILRKDFMIQPPWDLEVGDSFIIHYTYGCDYDMTVTLVKMVNEATANIPNWDSYAAAF</sequence>
<accession>A0A1D6NTW2</accession>
<keyword evidence="3" id="KW-0808">Transferase</keyword>
<dbReference type="AlphaFoldDB" id="A0A1D6NTW2"/>
<evidence type="ECO:0000256" key="2">
    <source>
        <dbReference type="ARBA" id="ARBA00022676"/>
    </source>
</evidence>
<gene>
    <name evidence="8" type="ORF">ZEAMMB73_Zm00001d045127</name>
</gene>
<evidence type="ECO:0000256" key="4">
    <source>
        <dbReference type="ARBA" id="ARBA00022692"/>
    </source>
</evidence>
<dbReference type="PANTHER" id="PTHR31485">
    <property type="entry name" value="PEPTIDYL SERINE ALPHA-GALACTOSYLTRANSFERASE"/>
    <property type="match status" value="1"/>
</dbReference>
<evidence type="ECO:0000256" key="5">
    <source>
        <dbReference type="ARBA" id="ARBA00022989"/>
    </source>
</evidence>
<dbReference type="ExpressionAtlas" id="A0A1D6NTW2">
    <property type="expression patterns" value="baseline and differential"/>
</dbReference>
<keyword evidence="5" id="KW-1133">Transmembrane helix</keyword>
<dbReference type="GO" id="GO:0016020">
    <property type="term" value="C:membrane"/>
    <property type="evidence" value="ECO:0007669"/>
    <property type="project" value="UniProtKB-SubCell"/>
</dbReference>
<evidence type="ECO:0000256" key="6">
    <source>
        <dbReference type="ARBA" id="ARBA00023136"/>
    </source>
</evidence>
<comment type="subcellular location">
    <subcellularLocation>
        <location evidence="1">Membrane</location>
        <topology evidence="1">Single-pass membrane protein</topology>
    </subcellularLocation>
</comment>
<evidence type="ECO:0000259" key="7">
    <source>
        <dbReference type="Pfam" id="PF23452"/>
    </source>
</evidence>
<dbReference type="InterPro" id="IPR056508">
    <property type="entry name" value="HPAT-like"/>
</dbReference>
<dbReference type="PANTHER" id="PTHR31485:SF3">
    <property type="entry name" value="HYDROXYPROLINE O-ARABINOSYLTRANSFERASE 1"/>
    <property type="match status" value="1"/>
</dbReference>